<organism evidence="7 8">
    <name type="scientific">Lysinibacillus contaminans</name>
    <dbReference type="NCBI Taxonomy" id="1293441"/>
    <lineage>
        <taxon>Bacteria</taxon>
        <taxon>Bacillati</taxon>
        <taxon>Bacillota</taxon>
        <taxon>Bacilli</taxon>
        <taxon>Bacillales</taxon>
        <taxon>Bacillaceae</taxon>
        <taxon>Lysinibacillus</taxon>
    </lineage>
</organism>
<dbReference type="PROSITE" id="PS51257">
    <property type="entry name" value="PROKAR_LIPOPROTEIN"/>
    <property type="match status" value="1"/>
</dbReference>
<gene>
    <name evidence="7" type="ORF">AEA09_09580</name>
</gene>
<evidence type="ECO:0000313" key="7">
    <source>
        <dbReference type="EMBL" id="KOS68764.1"/>
    </source>
</evidence>
<sequence length="402" mass="42376">MKLKKSFALLSASVLSIGILAACSSDSSGSSDSKKDVPDDGTSVIKIAAQLPLSGGSAIIGESIRLGAQLKLEEESEKFKELGYTLQLEPYDDQSDPKKGVSNANIIGADESIFAVVGHYNSGVAIPSSEVYDKYKLAMITPGATAVDVTERGLKTVNRIVERDDGQGPAAAKYGVETLGAKKIFIIQDKTAFGTGVAEAFKGAAEKLGAEIVGFEGITVGEKDFNGVVNQVLSKKPDLVYFGGIYSEAGIIIKQAREKGIDVPFMGADGMDSSGLVDIAGDAVKNTFITSVAGESTATEAGKKFVEAYKTAFNKDAEAFSVYGYDTMGVILQAIETAINDNGGKVPSREKVAEAIRATKDYQGALTNVTFDEKGDNVNAKIYLYKFDEAVYPGVLEGEVTP</sequence>
<evidence type="ECO:0000256" key="4">
    <source>
        <dbReference type="ARBA" id="ARBA00022970"/>
    </source>
</evidence>
<evidence type="ECO:0000256" key="3">
    <source>
        <dbReference type="ARBA" id="ARBA00022729"/>
    </source>
</evidence>
<evidence type="ECO:0000256" key="5">
    <source>
        <dbReference type="SAM" id="SignalP"/>
    </source>
</evidence>
<evidence type="ECO:0000313" key="8">
    <source>
        <dbReference type="Proteomes" id="UP000050668"/>
    </source>
</evidence>
<dbReference type="InterPro" id="IPR028082">
    <property type="entry name" value="Peripla_BP_I"/>
</dbReference>
<comment type="similarity">
    <text evidence="1">Belongs to the leucine-binding protein family.</text>
</comment>
<evidence type="ECO:0000256" key="2">
    <source>
        <dbReference type="ARBA" id="ARBA00022448"/>
    </source>
</evidence>
<feature type="domain" description="Leucine-binding protein" evidence="6">
    <location>
        <begin position="45"/>
        <end position="388"/>
    </location>
</feature>
<dbReference type="RefSeq" id="WP_053583611.1">
    <property type="nucleotide sequence ID" value="NZ_LGRV01000003.1"/>
</dbReference>
<dbReference type="SUPFAM" id="SSF53822">
    <property type="entry name" value="Periplasmic binding protein-like I"/>
    <property type="match status" value="1"/>
</dbReference>
<dbReference type="Proteomes" id="UP000050668">
    <property type="component" value="Unassembled WGS sequence"/>
</dbReference>
<accession>A0ABR5K1M0</accession>
<comment type="caution">
    <text evidence="7">The sequence shown here is derived from an EMBL/GenBank/DDBJ whole genome shotgun (WGS) entry which is preliminary data.</text>
</comment>
<feature type="chain" id="PRO_5045124159" evidence="5">
    <location>
        <begin position="22"/>
        <end position="402"/>
    </location>
</feature>
<evidence type="ECO:0000259" key="6">
    <source>
        <dbReference type="Pfam" id="PF13458"/>
    </source>
</evidence>
<keyword evidence="4" id="KW-0029">Amino-acid transport</keyword>
<dbReference type="PRINTS" id="PR00337">
    <property type="entry name" value="LEUILEVALBP"/>
</dbReference>
<keyword evidence="2" id="KW-0813">Transport</keyword>
<dbReference type="Pfam" id="PF13458">
    <property type="entry name" value="Peripla_BP_6"/>
    <property type="match status" value="1"/>
</dbReference>
<dbReference type="InterPro" id="IPR028081">
    <property type="entry name" value="Leu-bd"/>
</dbReference>
<dbReference type="EMBL" id="LGRV01000003">
    <property type="protein sequence ID" value="KOS68764.1"/>
    <property type="molecule type" value="Genomic_DNA"/>
</dbReference>
<reference evidence="8" key="1">
    <citation type="submission" date="2015-07" db="EMBL/GenBank/DDBJ databases">
        <title>Fjat-14205 dsm 2895.</title>
        <authorList>
            <person name="Liu B."/>
            <person name="Wang J."/>
            <person name="Zhu Y."/>
            <person name="Liu G."/>
            <person name="Chen Q."/>
            <person name="Chen Z."/>
            <person name="Lan J."/>
            <person name="Che J."/>
            <person name="Ge C."/>
            <person name="Shi H."/>
            <person name="Pan Z."/>
            <person name="Liu X."/>
        </authorList>
    </citation>
    <scope>NUCLEOTIDE SEQUENCE [LARGE SCALE GENOMIC DNA]</scope>
    <source>
        <strain evidence="8">DSM 25560</strain>
    </source>
</reference>
<name>A0ABR5K1M0_9BACI</name>
<keyword evidence="3 5" id="KW-0732">Signal</keyword>
<dbReference type="PANTHER" id="PTHR47151">
    <property type="entry name" value="LEU/ILE/VAL-BINDING ABC TRANSPORTER SUBUNIT"/>
    <property type="match status" value="1"/>
</dbReference>
<dbReference type="CDD" id="cd06342">
    <property type="entry name" value="PBP1_ABC_LIVBP-like"/>
    <property type="match status" value="1"/>
</dbReference>
<dbReference type="PANTHER" id="PTHR47151:SF2">
    <property type="entry name" value="AMINO ACID BINDING PROTEIN"/>
    <property type="match status" value="1"/>
</dbReference>
<dbReference type="InterPro" id="IPR000709">
    <property type="entry name" value="Leu_Ile_Val-bd"/>
</dbReference>
<keyword evidence="8" id="KW-1185">Reference proteome</keyword>
<feature type="signal peptide" evidence="5">
    <location>
        <begin position="1"/>
        <end position="21"/>
    </location>
</feature>
<dbReference type="Gene3D" id="3.40.50.2300">
    <property type="match status" value="2"/>
</dbReference>
<evidence type="ECO:0000256" key="1">
    <source>
        <dbReference type="ARBA" id="ARBA00010062"/>
    </source>
</evidence>
<protein>
    <submittedName>
        <fullName evidence="7">ABC transporter substrate-binding protein</fullName>
    </submittedName>
</protein>
<proteinExistence type="inferred from homology"/>